<keyword evidence="1" id="KW-1133">Transmembrane helix</keyword>
<feature type="transmembrane region" description="Helical" evidence="1">
    <location>
        <begin position="20"/>
        <end position="41"/>
    </location>
</feature>
<keyword evidence="1" id="KW-0812">Transmembrane</keyword>
<organism evidence="2 3">
    <name type="scientific">Candidatus Weimeria bifida</name>
    <dbReference type="NCBI Taxonomy" id="2599074"/>
    <lineage>
        <taxon>Bacteria</taxon>
        <taxon>Bacillati</taxon>
        <taxon>Bacillota</taxon>
        <taxon>Clostridia</taxon>
        <taxon>Lachnospirales</taxon>
        <taxon>Lachnospiraceae</taxon>
        <taxon>Candidatus Weimeria</taxon>
    </lineage>
</organism>
<dbReference type="Proteomes" id="UP000460257">
    <property type="component" value="Unassembled WGS sequence"/>
</dbReference>
<sequence>MTTARTGKVHTKKRINVVKLFSLVLGAAVVIALGIQLFSLYGRYKTYKHKEATVKQELQAQKEKQQNLKDYEKYTKTKEYTESQARSKLGLLYDNETIFKEK</sequence>
<proteinExistence type="predicted"/>
<dbReference type="EMBL" id="VOGC01000002">
    <property type="protein sequence ID" value="MQN01018.1"/>
    <property type="molecule type" value="Genomic_DNA"/>
</dbReference>
<evidence type="ECO:0000313" key="3">
    <source>
        <dbReference type="Proteomes" id="UP000460257"/>
    </source>
</evidence>
<dbReference type="Pfam" id="PF04977">
    <property type="entry name" value="DivIC"/>
    <property type="match status" value="1"/>
</dbReference>
<dbReference type="InterPro" id="IPR007060">
    <property type="entry name" value="FtsL/DivIC"/>
</dbReference>
<name>A0A6N7IZ48_9FIRM</name>
<evidence type="ECO:0000313" key="2">
    <source>
        <dbReference type="EMBL" id="MQN01018.1"/>
    </source>
</evidence>
<reference evidence="2" key="1">
    <citation type="journal article" date="2020" name="Appl. Environ. Microbiol.">
        <title>Medium-Chain Fatty Acid Synthesis by 'Candidatus Weimeria bifida' gen. nov., sp. nov., and 'Candidatus Pseudoramibacter fermentans' sp. nov.</title>
        <authorList>
            <person name="Scarborough M.J."/>
            <person name="Myers K.S."/>
            <person name="Donohue T.J."/>
            <person name="Noguera D.R."/>
        </authorList>
    </citation>
    <scope>NUCLEOTIDE SEQUENCE</scope>
    <source>
        <strain evidence="2">LCO1.1</strain>
    </source>
</reference>
<accession>A0A6N7IZ48</accession>
<comment type="caution">
    <text evidence="2">The sequence shown here is derived from an EMBL/GenBank/DDBJ whole genome shotgun (WGS) entry which is preliminary data.</text>
</comment>
<evidence type="ECO:0000256" key="1">
    <source>
        <dbReference type="SAM" id="Phobius"/>
    </source>
</evidence>
<keyword evidence="1" id="KW-0472">Membrane</keyword>
<keyword evidence="3" id="KW-1185">Reference proteome</keyword>
<protein>
    <submittedName>
        <fullName evidence="2">Septum formation initiator family protein</fullName>
    </submittedName>
</protein>
<dbReference type="AlphaFoldDB" id="A0A6N7IZ48"/>
<gene>
    <name evidence="2" type="ORF">FRC54_03370</name>
</gene>